<keyword evidence="4" id="KW-0460">Magnesium</keyword>
<proteinExistence type="predicted"/>
<name>A0A672QSC4_SINGR</name>
<dbReference type="InterPro" id="IPR011992">
    <property type="entry name" value="EF-hand-dom_pair"/>
</dbReference>
<evidence type="ECO:0000256" key="4">
    <source>
        <dbReference type="ARBA" id="ARBA00022842"/>
    </source>
</evidence>
<dbReference type="Ensembl" id="ENSSGRT00000084081.1">
    <property type="protein sequence ID" value="ENSSGRP00000078958.1"/>
    <property type="gene ID" value="ENSSGRG00000039980.1"/>
</dbReference>
<reference evidence="6" key="1">
    <citation type="submission" date="2025-08" db="UniProtKB">
        <authorList>
            <consortium name="Ensembl"/>
        </authorList>
    </citation>
    <scope>IDENTIFICATION</scope>
</reference>
<dbReference type="Proteomes" id="UP000472262">
    <property type="component" value="Unassembled WGS sequence"/>
</dbReference>
<dbReference type="AlphaFoldDB" id="A0A672QSC4"/>
<dbReference type="PROSITE" id="PS50222">
    <property type="entry name" value="EF_HAND_2"/>
    <property type="match status" value="1"/>
</dbReference>
<dbReference type="PROSITE" id="PS00018">
    <property type="entry name" value="EF_HAND_1"/>
    <property type="match status" value="2"/>
</dbReference>
<evidence type="ECO:0000256" key="1">
    <source>
        <dbReference type="ARBA" id="ARBA00022723"/>
    </source>
</evidence>
<keyword evidence="7" id="KW-1185">Reference proteome</keyword>
<evidence type="ECO:0000313" key="7">
    <source>
        <dbReference type="Proteomes" id="UP000472262"/>
    </source>
</evidence>
<evidence type="ECO:0000256" key="2">
    <source>
        <dbReference type="ARBA" id="ARBA00022737"/>
    </source>
</evidence>
<accession>A0A672QSC4</accession>
<dbReference type="Pfam" id="PF13499">
    <property type="entry name" value="EF-hand_7"/>
    <property type="match status" value="1"/>
</dbReference>
<dbReference type="GO" id="GO:0000287">
    <property type="term" value="F:magnesium ion binding"/>
    <property type="evidence" value="ECO:0007669"/>
    <property type="project" value="TreeGrafter"/>
</dbReference>
<sequence>MGNKQTIFTSQVINEYLTSFLRLFHRYRDLAPQLVPLDYTNQPEVRLPYELIGSMPELKVRRSSLLFLINYEPYDCQGNLSNIFIYLLKPPEESNSLPSFFPLDFNNDDFICKSDLEKTLNKLTRNELTEDEVRMVCEKVIDEADLDNDGRLSLEDFQHMIVRAPDFLR</sequence>
<dbReference type="PANTHER" id="PTHR45791:SF7">
    <property type="entry name" value="CALCIUM AND INTEGRIN-BINDING FAMILY MEMBER 3"/>
    <property type="match status" value="1"/>
</dbReference>
<keyword evidence="1" id="KW-0479">Metal-binding</keyword>
<keyword evidence="2" id="KW-0677">Repeat</keyword>
<evidence type="ECO:0000259" key="5">
    <source>
        <dbReference type="PROSITE" id="PS50222"/>
    </source>
</evidence>
<dbReference type="PANTHER" id="PTHR45791">
    <property type="entry name" value="CALCIUM AND INTEGRIN BINDING FAMILY MEMBER 2"/>
    <property type="match status" value="1"/>
</dbReference>
<dbReference type="InterPro" id="IPR018247">
    <property type="entry name" value="EF_Hand_1_Ca_BS"/>
</dbReference>
<evidence type="ECO:0000256" key="3">
    <source>
        <dbReference type="ARBA" id="ARBA00022837"/>
    </source>
</evidence>
<keyword evidence="3" id="KW-0106">Calcium</keyword>
<dbReference type="InterPro" id="IPR002048">
    <property type="entry name" value="EF_hand_dom"/>
</dbReference>
<dbReference type="Gene3D" id="1.10.238.10">
    <property type="entry name" value="EF-hand"/>
    <property type="match status" value="1"/>
</dbReference>
<evidence type="ECO:0000313" key="6">
    <source>
        <dbReference type="Ensembl" id="ENSSGRP00000078958.1"/>
    </source>
</evidence>
<feature type="domain" description="EF-hand" evidence="5">
    <location>
        <begin position="132"/>
        <end position="167"/>
    </location>
</feature>
<dbReference type="GO" id="GO:0055074">
    <property type="term" value="P:calcium ion homeostasis"/>
    <property type="evidence" value="ECO:0007669"/>
    <property type="project" value="TreeGrafter"/>
</dbReference>
<dbReference type="InterPro" id="IPR051433">
    <property type="entry name" value="CIBP"/>
</dbReference>
<protein>
    <submittedName>
        <fullName evidence="6">Calcium and integrin binding family member 3</fullName>
    </submittedName>
</protein>
<dbReference type="SUPFAM" id="SSF47473">
    <property type="entry name" value="EF-hand"/>
    <property type="match status" value="1"/>
</dbReference>
<dbReference type="GO" id="GO:0005509">
    <property type="term" value="F:calcium ion binding"/>
    <property type="evidence" value="ECO:0007669"/>
    <property type="project" value="InterPro"/>
</dbReference>
<organism evidence="6 7">
    <name type="scientific">Sinocyclocheilus grahami</name>
    <name type="common">Dianchi golden-line fish</name>
    <name type="synonym">Barbus grahami</name>
    <dbReference type="NCBI Taxonomy" id="75366"/>
    <lineage>
        <taxon>Eukaryota</taxon>
        <taxon>Metazoa</taxon>
        <taxon>Chordata</taxon>
        <taxon>Craniata</taxon>
        <taxon>Vertebrata</taxon>
        <taxon>Euteleostomi</taxon>
        <taxon>Actinopterygii</taxon>
        <taxon>Neopterygii</taxon>
        <taxon>Teleostei</taxon>
        <taxon>Ostariophysi</taxon>
        <taxon>Cypriniformes</taxon>
        <taxon>Cyprinidae</taxon>
        <taxon>Cyprininae</taxon>
        <taxon>Sinocyclocheilus</taxon>
    </lineage>
</organism>
<reference evidence="6" key="2">
    <citation type="submission" date="2025-09" db="UniProtKB">
        <authorList>
            <consortium name="Ensembl"/>
        </authorList>
    </citation>
    <scope>IDENTIFICATION</scope>
</reference>
<dbReference type="CDD" id="cd00051">
    <property type="entry name" value="EFh"/>
    <property type="match status" value="1"/>
</dbReference>
<dbReference type="InParanoid" id="A0A672QSC4"/>